<evidence type="ECO:0008006" key="3">
    <source>
        <dbReference type="Google" id="ProtNLM"/>
    </source>
</evidence>
<dbReference type="OrthoDB" id="3542212at2759"/>
<gene>
    <name evidence="1" type="ORF">BU26DRAFT_414318</name>
</gene>
<name>A0A6A6J0A9_9PLEO</name>
<evidence type="ECO:0000313" key="2">
    <source>
        <dbReference type="Proteomes" id="UP000800094"/>
    </source>
</evidence>
<organism evidence="1 2">
    <name type="scientific">Trematosphaeria pertusa</name>
    <dbReference type="NCBI Taxonomy" id="390896"/>
    <lineage>
        <taxon>Eukaryota</taxon>
        <taxon>Fungi</taxon>
        <taxon>Dikarya</taxon>
        <taxon>Ascomycota</taxon>
        <taxon>Pezizomycotina</taxon>
        <taxon>Dothideomycetes</taxon>
        <taxon>Pleosporomycetidae</taxon>
        <taxon>Pleosporales</taxon>
        <taxon>Massarineae</taxon>
        <taxon>Trematosphaeriaceae</taxon>
        <taxon>Trematosphaeria</taxon>
    </lineage>
</organism>
<sequence>MPVLELTQLRLLNGVAPKDPLLLKALSTVRDALQTQSQFYSCIQDPALIYILGLWPNLDAHHEFLASPRAKEILGLQEDMLGFTWTVHVELDAMTSLPLEAPVMGITRRTVRQGRDDAHINGLAKERQTLLESSRYKVASGVRIDAAPGIHEVVTFTGWENTQAHDAFTTKLAEVGDPAATDIYETAQVYLAWNLEGK</sequence>
<dbReference type="EMBL" id="ML987189">
    <property type="protein sequence ID" value="KAF2256261.1"/>
    <property type="molecule type" value="Genomic_DNA"/>
</dbReference>
<protein>
    <recommendedName>
        <fullName evidence="3">ABM domain-containing protein</fullName>
    </recommendedName>
</protein>
<dbReference type="PANTHER" id="PTHR42052">
    <property type="entry name" value="ABM DOMAIN-CONTAINING PROTEIN"/>
    <property type="match status" value="1"/>
</dbReference>
<dbReference type="RefSeq" id="XP_033691265.1">
    <property type="nucleotide sequence ID" value="XM_033823065.1"/>
</dbReference>
<dbReference type="Proteomes" id="UP000800094">
    <property type="component" value="Unassembled WGS sequence"/>
</dbReference>
<reference evidence="1" key="1">
    <citation type="journal article" date="2020" name="Stud. Mycol.">
        <title>101 Dothideomycetes genomes: a test case for predicting lifestyles and emergence of pathogens.</title>
        <authorList>
            <person name="Haridas S."/>
            <person name="Albert R."/>
            <person name="Binder M."/>
            <person name="Bloem J."/>
            <person name="Labutti K."/>
            <person name="Salamov A."/>
            <person name="Andreopoulos B."/>
            <person name="Baker S."/>
            <person name="Barry K."/>
            <person name="Bills G."/>
            <person name="Bluhm B."/>
            <person name="Cannon C."/>
            <person name="Castanera R."/>
            <person name="Culley D."/>
            <person name="Daum C."/>
            <person name="Ezra D."/>
            <person name="Gonzalez J."/>
            <person name="Henrissat B."/>
            <person name="Kuo A."/>
            <person name="Liang C."/>
            <person name="Lipzen A."/>
            <person name="Lutzoni F."/>
            <person name="Magnuson J."/>
            <person name="Mondo S."/>
            <person name="Nolan M."/>
            <person name="Ohm R."/>
            <person name="Pangilinan J."/>
            <person name="Park H.-J."/>
            <person name="Ramirez L."/>
            <person name="Alfaro M."/>
            <person name="Sun H."/>
            <person name="Tritt A."/>
            <person name="Yoshinaga Y."/>
            <person name="Zwiers L.-H."/>
            <person name="Turgeon B."/>
            <person name="Goodwin S."/>
            <person name="Spatafora J."/>
            <person name="Crous P."/>
            <person name="Grigoriev I."/>
        </authorList>
    </citation>
    <scope>NUCLEOTIDE SEQUENCE</scope>
    <source>
        <strain evidence="1">CBS 122368</strain>
    </source>
</reference>
<dbReference type="AlphaFoldDB" id="A0A6A6J0A9"/>
<accession>A0A6A6J0A9</accession>
<dbReference type="GeneID" id="54576395"/>
<proteinExistence type="predicted"/>
<evidence type="ECO:0000313" key="1">
    <source>
        <dbReference type="EMBL" id="KAF2256261.1"/>
    </source>
</evidence>
<keyword evidence="2" id="KW-1185">Reference proteome</keyword>
<dbReference type="PANTHER" id="PTHR42052:SF1">
    <property type="entry name" value="ABM DOMAIN-CONTAINING PROTEIN"/>
    <property type="match status" value="1"/>
</dbReference>